<evidence type="ECO:0000256" key="7">
    <source>
        <dbReference type="ARBA" id="ARBA00022679"/>
    </source>
</evidence>
<dbReference type="SUPFAM" id="SSF75217">
    <property type="entry name" value="alpha/beta knot"/>
    <property type="match status" value="1"/>
</dbReference>
<dbReference type="CDD" id="cd18084">
    <property type="entry name" value="RsmE-like"/>
    <property type="match status" value="1"/>
</dbReference>
<protein>
    <recommendedName>
        <fullName evidence="3">16S rRNA (uracil(1498)-N(3))-methyltransferase</fullName>
        <ecNumber evidence="3">2.1.1.193</ecNumber>
    </recommendedName>
</protein>
<dbReference type="InterPro" id="IPR029028">
    <property type="entry name" value="Alpha/beta_knot_MTases"/>
</dbReference>
<dbReference type="PANTHER" id="PTHR30027">
    <property type="entry name" value="RIBOSOMAL RNA SMALL SUBUNIT METHYLTRANSFERASE E"/>
    <property type="match status" value="1"/>
</dbReference>
<reference evidence="13" key="1">
    <citation type="submission" date="2020-05" db="EMBL/GenBank/DDBJ databases">
        <authorList>
            <person name="Chiriac C."/>
            <person name="Salcher M."/>
            <person name="Ghai R."/>
            <person name="Kavagutti S V."/>
        </authorList>
    </citation>
    <scope>NUCLEOTIDE SEQUENCE</scope>
</reference>
<dbReference type="GO" id="GO:0070475">
    <property type="term" value="P:rRNA base methylation"/>
    <property type="evidence" value="ECO:0007669"/>
    <property type="project" value="TreeGrafter"/>
</dbReference>
<dbReference type="GO" id="GO:0005737">
    <property type="term" value="C:cytoplasm"/>
    <property type="evidence" value="ECO:0007669"/>
    <property type="project" value="UniProtKB-SubCell"/>
</dbReference>
<evidence type="ECO:0000259" key="12">
    <source>
        <dbReference type="Pfam" id="PF20260"/>
    </source>
</evidence>
<organism evidence="13">
    <name type="scientific">freshwater metagenome</name>
    <dbReference type="NCBI Taxonomy" id="449393"/>
    <lineage>
        <taxon>unclassified sequences</taxon>
        <taxon>metagenomes</taxon>
        <taxon>ecological metagenomes</taxon>
    </lineage>
</organism>
<dbReference type="SUPFAM" id="SSF88697">
    <property type="entry name" value="PUA domain-like"/>
    <property type="match status" value="1"/>
</dbReference>
<dbReference type="Pfam" id="PF20260">
    <property type="entry name" value="PUA_4"/>
    <property type="match status" value="1"/>
</dbReference>
<accession>A0A6J7P1Q0</accession>
<dbReference type="InterPro" id="IPR046886">
    <property type="entry name" value="RsmE_MTase_dom"/>
</dbReference>
<dbReference type="NCBIfam" id="TIGR00046">
    <property type="entry name" value="RsmE family RNA methyltransferase"/>
    <property type="match status" value="1"/>
</dbReference>
<dbReference type="InterPro" id="IPR015947">
    <property type="entry name" value="PUA-like_sf"/>
</dbReference>
<dbReference type="PANTHER" id="PTHR30027:SF3">
    <property type="entry name" value="16S RRNA (URACIL(1498)-N(3))-METHYLTRANSFERASE"/>
    <property type="match status" value="1"/>
</dbReference>
<comment type="function">
    <text evidence="9">Specifically methylates the N3 position of the uracil ring of uridine 1498 (m3U1498) in 16S rRNA. Acts on the fully assembled 30S ribosomal subunit.</text>
</comment>
<dbReference type="PIRSF" id="PIRSF015601">
    <property type="entry name" value="MTase_slr0722"/>
    <property type="match status" value="1"/>
</dbReference>
<dbReference type="NCBIfam" id="NF008693">
    <property type="entry name" value="PRK11713.2-3"/>
    <property type="match status" value="1"/>
</dbReference>
<evidence type="ECO:0000256" key="5">
    <source>
        <dbReference type="ARBA" id="ARBA00022552"/>
    </source>
</evidence>
<dbReference type="InterPro" id="IPR046887">
    <property type="entry name" value="RsmE_PUA-like"/>
</dbReference>
<dbReference type="EC" id="2.1.1.193" evidence="3"/>
<dbReference type="AlphaFoldDB" id="A0A6J7P1Q0"/>
<comment type="similarity">
    <text evidence="2">Belongs to the RNA methyltransferase RsmE family.</text>
</comment>
<evidence type="ECO:0000256" key="4">
    <source>
        <dbReference type="ARBA" id="ARBA00022490"/>
    </source>
</evidence>
<keyword evidence="7" id="KW-0808">Transferase</keyword>
<dbReference type="Pfam" id="PF04452">
    <property type="entry name" value="Methyltrans_RNA"/>
    <property type="match status" value="1"/>
</dbReference>
<proteinExistence type="inferred from homology"/>
<dbReference type="Gene3D" id="3.40.1280.10">
    <property type="match status" value="1"/>
</dbReference>
<sequence length="238" mass="25615">MYSLFLIDSLPTSGTYQLTGDEAHHAIKVLRVEMGERVHLSDGKGNWASGTVSAIEKKSLAIDIKEAGFEAPEATQVIAIQAIPKGDRVREAIELLTEAGVDEIAPWQAHRSIGKSEKGSYKWRVAAREATKQSRRFWIPTVHDVATTKELLTMISGSACILLHESATHKISEVAQSFGANTSKIYLIIGPEGGITDSEIELFVAAGAKIAHLGRPILRSAHAGIAAIAAIKSARGIW</sequence>
<keyword evidence="4" id="KW-0963">Cytoplasm</keyword>
<dbReference type="Gene3D" id="2.40.240.20">
    <property type="entry name" value="Hypothetical PUA domain-like, domain 1"/>
    <property type="match status" value="1"/>
</dbReference>
<dbReference type="InterPro" id="IPR006700">
    <property type="entry name" value="RsmE"/>
</dbReference>
<evidence type="ECO:0000256" key="8">
    <source>
        <dbReference type="ARBA" id="ARBA00022691"/>
    </source>
</evidence>
<evidence type="ECO:0000256" key="6">
    <source>
        <dbReference type="ARBA" id="ARBA00022603"/>
    </source>
</evidence>
<evidence type="ECO:0000256" key="3">
    <source>
        <dbReference type="ARBA" id="ARBA00012328"/>
    </source>
</evidence>
<keyword evidence="8" id="KW-0949">S-adenosyl-L-methionine</keyword>
<comment type="catalytic activity">
    <reaction evidence="10">
        <text>uridine(1498) in 16S rRNA + S-adenosyl-L-methionine = N(3)-methyluridine(1498) in 16S rRNA + S-adenosyl-L-homocysteine + H(+)</text>
        <dbReference type="Rhea" id="RHEA:42920"/>
        <dbReference type="Rhea" id="RHEA-COMP:10283"/>
        <dbReference type="Rhea" id="RHEA-COMP:10284"/>
        <dbReference type="ChEBI" id="CHEBI:15378"/>
        <dbReference type="ChEBI" id="CHEBI:57856"/>
        <dbReference type="ChEBI" id="CHEBI:59789"/>
        <dbReference type="ChEBI" id="CHEBI:65315"/>
        <dbReference type="ChEBI" id="CHEBI:74502"/>
        <dbReference type="EC" id="2.1.1.193"/>
    </reaction>
</comment>
<evidence type="ECO:0000256" key="10">
    <source>
        <dbReference type="ARBA" id="ARBA00047944"/>
    </source>
</evidence>
<evidence type="ECO:0000259" key="11">
    <source>
        <dbReference type="Pfam" id="PF04452"/>
    </source>
</evidence>
<feature type="domain" description="Ribosomal RNA small subunit methyltransferase E PUA-like" evidence="12">
    <location>
        <begin position="18"/>
        <end position="64"/>
    </location>
</feature>
<feature type="domain" description="Ribosomal RNA small subunit methyltransferase E methyltransferase" evidence="11">
    <location>
        <begin position="73"/>
        <end position="231"/>
    </location>
</feature>
<keyword evidence="5" id="KW-0698">rRNA processing</keyword>
<comment type="subcellular location">
    <subcellularLocation>
        <location evidence="1">Cytoplasm</location>
    </subcellularLocation>
</comment>
<evidence type="ECO:0000256" key="2">
    <source>
        <dbReference type="ARBA" id="ARBA00005528"/>
    </source>
</evidence>
<evidence type="ECO:0000256" key="1">
    <source>
        <dbReference type="ARBA" id="ARBA00004496"/>
    </source>
</evidence>
<dbReference type="GO" id="GO:0070042">
    <property type="term" value="F:rRNA (uridine-N3-)-methyltransferase activity"/>
    <property type="evidence" value="ECO:0007669"/>
    <property type="project" value="TreeGrafter"/>
</dbReference>
<dbReference type="InterPro" id="IPR029026">
    <property type="entry name" value="tRNA_m1G_MTases_N"/>
</dbReference>
<evidence type="ECO:0000313" key="13">
    <source>
        <dbReference type="EMBL" id="CAB4996792.1"/>
    </source>
</evidence>
<dbReference type="EMBL" id="CAFBPB010000012">
    <property type="protein sequence ID" value="CAB4996792.1"/>
    <property type="molecule type" value="Genomic_DNA"/>
</dbReference>
<evidence type="ECO:0000256" key="9">
    <source>
        <dbReference type="ARBA" id="ARBA00025699"/>
    </source>
</evidence>
<name>A0A6J7P1Q0_9ZZZZ</name>
<keyword evidence="6" id="KW-0489">Methyltransferase</keyword>
<gene>
    <name evidence="13" type="ORF">UFOPK4049_00183</name>
</gene>